<keyword evidence="11" id="KW-1185">Reference proteome</keyword>
<feature type="transmembrane region" description="Helical" evidence="9">
    <location>
        <begin position="388"/>
        <end position="407"/>
    </location>
</feature>
<dbReference type="InterPro" id="IPR052157">
    <property type="entry name" value="BCAA_transport_permease"/>
</dbReference>
<dbReference type="CDD" id="cd06582">
    <property type="entry name" value="TM_PBP1_LivH_like"/>
    <property type="match status" value="1"/>
</dbReference>
<feature type="transmembrane region" description="Helical" evidence="9">
    <location>
        <begin position="579"/>
        <end position="600"/>
    </location>
</feature>
<dbReference type="OrthoDB" id="9810089at2"/>
<evidence type="ECO:0000313" key="11">
    <source>
        <dbReference type="Proteomes" id="UP000219050"/>
    </source>
</evidence>
<keyword evidence="7 9" id="KW-0472">Membrane</keyword>
<evidence type="ECO:0000256" key="4">
    <source>
        <dbReference type="ARBA" id="ARBA00022692"/>
    </source>
</evidence>
<feature type="transmembrane region" description="Helical" evidence="9">
    <location>
        <begin position="25"/>
        <end position="51"/>
    </location>
</feature>
<comment type="subcellular location">
    <subcellularLocation>
        <location evidence="1">Cell membrane</location>
        <topology evidence="1">Multi-pass membrane protein</topology>
    </subcellularLocation>
</comment>
<dbReference type="GO" id="GO:0015658">
    <property type="term" value="F:branched-chain amino acid transmembrane transporter activity"/>
    <property type="evidence" value="ECO:0007669"/>
    <property type="project" value="InterPro"/>
</dbReference>
<dbReference type="EMBL" id="CP021404">
    <property type="protein sequence ID" value="ATI42252.1"/>
    <property type="molecule type" value="Genomic_DNA"/>
</dbReference>
<evidence type="ECO:0000256" key="2">
    <source>
        <dbReference type="ARBA" id="ARBA00022448"/>
    </source>
</evidence>
<feature type="transmembrane region" description="Helical" evidence="9">
    <location>
        <begin position="266"/>
        <end position="284"/>
    </location>
</feature>
<feature type="transmembrane region" description="Helical" evidence="9">
    <location>
        <begin position="459"/>
        <end position="478"/>
    </location>
</feature>
<dbReference type="CDD" id="cd06581">
    <property type="entry name" value="TM_PBP1_LivM_like"/>
    <property type="match status" value="1"/>
</dbReference>
<protein>
    <submittedName>
        <fullName evidence="10">ABC transporter permease</fullName>
    </submittedName>
</protein>
<feature type="transmembrane region" description="Helical" evidence="9">
    <location>
        <begin position="189"/>
        <end position="211"/>
    </location>
</feature>
<gene>
    <name evidence="10" type="ORF">CBW24_09650</name>
</gene>
<feature type="transmembrane region" description="Helical" evidence="9">
    <location>
        <begin position="413"/>
        <end position="432"/>
    </location>
</feature>
<dbReference type="RefSeq" id="WP_097373460.1">
    <property type="nucleotide sequence ID" value="NZ_CP021404.1"/>
</dbReference>
<keyword evidence="3" id="KW-1003">Cell membrane</keyword>
<evidence type="ECO:0000256" key="8">
    <source>
        <dbReference type="ARBA" id="ARBA00037998"/>
    </source>
</evidence>
<feature type="transmembrane region" description="Helical" evidence="9">
    <location>
        <begin position="360"/>
        <end position="381"/>
    </location>
</feature>
<feature type="transmembrane region" description="Helical" evidence="9">
    <location>
        <begin position="95"/>
        <end position="116"/>
    </location>
</feature>
<keyword evidence="4 9" id="KW-0812">Transmembrane</keyword>
<feature type="transmembrane region" description="Helical" evidence="9">
    <location>
        <begin position="63"/>
        <end position="89"/>
    </location>
</feature>
<evidence type="ECO:0000256" key="9">
    <source>
        <dbReference type="SAM" id="Phobius"/>
    </source>
</evidence>
<organism evidence="10 11">
    <name type="scientific">Pacificitalea manganoxidans</name>
    <dbReference type="NCBI Taxonomy" id="1411902"/>
    <lineage>
        <taxon>Bacteria</taxon>
        <taxon>Pseudomonadati</taxon>
        <taxon>Pseudomonadota</taxon>
        <taxon>Alphaproteobacteria</taxon>
        <taxon>Rhodobacterales</taxon>
        <taxon>Paracoccaceae</taxon>
        <taxon>Pacificitalea</taxon>
    </lineage>
</organism>
<dbReference type="Pfam" id="PF02653">
    <property type="entry name" value="BPD_transp_2"/>
    <property type="match status" value="2"/>
</dbReference>
<keyword evidence="5" id="KW-0029">Amino-acid transport</keyword>
<feature type="transmembrane region" description="Helical" evidence="9">
    <location>
        <begin position="332"/>
        <end position="354"/>
    </location>
</feature>
<dbReference type="GO" id="GO:0005886">
    <property type="term" value="C:plasma membrane"/>
    <property type="evidence" value="ECO:0007669"/>
    <property type="project" value="UniProtKB-SubCell"/>
</dbReference>
<dbReference type="AlphaFoldDB" id="A0A291LZZ2"/>
<dbReference type="PANTHER" id="PTHR11795:SF442">
    <property type="entry name" value="ABC TRANSPORTER ATP-BINDING PROTEIN"/>
    <property type="match status" value="1"/>
</dbReference>
<dbReference type="GO" id="GO:0006865">
    <property type="term" value="P:amino acid transport"/>
    <property type="evidence" value="ECO:0007669"/>
    <property type="project" value="UniProtKB-KW"/>
</dbReference>
<evidence type="ECO:0000256" key="1">
    <source>
        <dbReference type="ARBA" id="ARBA00004651"/>
    </source>
</evidence>
<accession>A0A291LZZ2</accession>
<feature type="transmembrane region" description="Helical" evidence="9">
    <location>
        <begin position="508"/>
        <end position="533"/>
    </location>
</feature>
<evidence type="ECO:0000313" key="10">
    <source>
        <dbReference type="EMBL" id="ATI42252.1"/>
    </source>
</evidence>
<comment type="similarity">
    <text evidence="8">Belongs to the binding-protein-dependent transport system permease family. LivHM subfamily.</text>
</comment>
<dbReference type="PANTHER" id="PTHR11795">
    <property type="entry name" value="BRANCHED-CHAIN AMINO ACID TRANSPORT SYSTEM PERMEASE PROTEIN LIVH"/>
    <property type="match status" value="1"/>
</dbReference>
<keyword evidence="2" id="KW-0813">Transport</keyword>
<evidence type="ECO:0000256" key="5">
    <source>
        <dbReference type="ARBA" id="ARBA00022970"/>
    </source>
</evidence>
<proteinExistence type="inferred from homology"/>
<dbReference type="Proteomes" id="UP000219050">
    <property type="component" value="Chromosome"/>
</dbReference>
<feature type="transmembrane region" description="Helical" evidence="9">
    <location>
        <begin position="545"/>
        <end position="567"/>
    </location>
</feature>
<feature type="transmembrane region" description="Helical" evidence="9">
    <location>
        <begin position="304"/>
        <end position="325"/>
    </location>
</feature>
<dbReference type="InterPro" id="IPR043428">
    <property type="entry name" value="LivM-like"/>
</dbReference>
<evidence type="ECO:0000256" key="3">
    <source>
        <dbReference type="ARBA" id="ARBA00022475"/>
    </source>
</evidence>
<name>A0A291LZZ2_9RHOB</name>
<evidence type="ECO:0000256" key="6">
    <source>
        <dbReference type="ARBA" id="ARBA00022989"/>
    </source>
</evidence>
<dbReference type="InterPro" id="IPR001851">
    <property type="entry name" value="ABC_transp_permease"/>
</dbReference>
<sequence>MAFFFAQLLTGLANAAALFLVASGLSLIFGVTRIVNFAHGSFYMLGAYIGITFMDVLPGHVGFWGAILLSGLAVGLIGALVEIVVLRPIYKAPELFQLVATFGVILVIQDLALMIFGAEDKLGPRAPGLRGVWRIFGEPIPKYDIVLIAITPVILLALWWLITRTRLGVLVRAATQDREMVGALGVNQAWLFTGVFALGSALAGLGGAIQLPKGGADLLMDFNIIGSVFVVVVIGGMGSLPGAFIAAVLISVLNVFGVAYLPQSTLVLMFVVMAIVLIIRPYGLLGREEVAGEHGQVGRPEEPIRPYGLTGRLVIAALLAALALLPLIAEPFVLILLTDIIIFALFAASLHFILGTGGLVSFGHAAFFGGGAYAAALLVYWTDTPMELAFLFAPLAAGLLALMIGWFCIRLSGVYFAMLTLAFSQLVWSLAFQWRQVTRGDDGLINIWPADWLSGTTTYYLFTLIIGAGGIIALRHVIHAPFGYALRAGRDSPRQAEAMGIDVKKVQFMAFALAGVMAGLAGGLFVFAKGSIFPNELEIEKSFDALIVVFLGGVKTLAGGVVGATFLATVEDWLTRLEYWRLILGVVIIAVVILFPEGIVGTTRRVAARVGLIKSREEA</sequence>
<evidence type="ECO:0000256" key="7">
    <source>
        <dbReference type="ARBA" id="ARBA00023136"/>
    </source>
</evidence>
<reference evidence="10 11" key="1">
    <citation type="submission" date="2017-05" db="EMBL/GenBank/DDBJ databases">
        <title>Comparative genomic and metabolic analysis of manganese-oxidizing mechanisms in Celeribater manganoxidans DY25T: its adaption to the environment of polymetallic nodule.</title>
        <authorList>
            <person name="Wang X."/>
        </authorList>
    </citation>
    <scope>NUCLEOTIDE SEQUENCE [LARGE SCALE GENOMIC DNA]</scope>
    <source>
        <strain evidence="10 11">DY25</strain>
    </source>
</reference>
<keyword evidence="6 9" id="KW-1133">Transmembrane helix</keyword>
<feature type="transmembrane region" description="Helical" evidence="9">
    <location>
        <begin position="143"/>
        <end position="162"/>
    </location>
</feature>
<dbReference type="KEGG" id="cmag:CBW24_09650"/>